<feature type="repeat" description="Pumilio" evidence="7">
    <location>
        <begin position="71"/>
        <end position="107"/>
    </location>
</feature>
<dbReference type="PANTHER" id="PTHR12537">
    <property type="entry name" value="RNA BINDING PROTEIN PUMILIO-RELATED"/>
    <property type="match status" value="1"/>
</dbReference>
<dbReference type="SMART" id="SM00025">
    <property type="entry name" value="Pumilio"/>
    <property type="match status" value="8"/>
</dbReference>
<protein>
    <recommendedName>
        <fullName evidence="6">Pumilio homology domain family member 3</fullName>
    </recommendedName>
</protein>
<dbReference type="FunFam" id="1.25.10.10:FF:000004">
    <property type="entry name" value="Pumilio homolog 1 isoform 2"/>
    <property type="match status" value="1"/>
</dbReference>
<dbReference type="OrthoDB" id="668540at2759"/>
<reference evidence="9 10" key="1">
    <citation type="submission" date="2014-04" db="EMBL/GenBank/DDBJ databases">
        <authorList>
            <consortium name="DOE Joint Genome Institute"/>
            <person name="Kuo A."/>
            <person name="Tarkka M."/>
            <person name="Buscot F."/>
            <person name="Kohler A."/>
            <person name="Nagy L.G."/>
            <person name="Floudas D."/>
            <person name="Copeland A."/>
            <person name="Barry K.W."/>
            <person name="Cichocki N."/>
            <person name="Veneault-Fourrey C."/>
            <person name="LaButti K."/>
            <person name="Lindquist E.A."/>
            <person name="Lipzen A."/>
            <person name="Lundell T."/>
            <person name="Morin E."/>
            <person name="Murat C."/>
            <person name="Sun H."/>
            <person name="Tunlid A."/>
            <person name="Henrissat B."/>
            <person name="Grigoriev I.V."/>
            <person name="Hibbett D.S."/>
            <person name="Martin F."/>
            <person name="Nordberg H.P."/>
            <person name="Cantor M.N."/>
            <person name="Hua S.X."/>
        </authorList>
    </citation>
    <scope>NUCLEOTIDE SEQUENCE [LARGE SCALE GENOMIC DNA]</scope>
    <source>
        <strain evidence="9 10">F 1598</strain>
    </source>
</reference>
<evidence type="ECO:0000256" key="2">
    <source>
        <dbReference type="ARBA" id="ARBA00022490"/>
    </source>
</evidence>
<dbReference type="InterPro" id="IPR033133">
    <property type="entry name" value="PUM-HD"/>
</dbReference>
<comment type="subcellular location">
    <subcellularLocation>
        <location evidence="1">Cytoplasm</location>
    </subcellularLocation>
</comment>
<evidence type="ECO:0000256" key="7">
    <source>
        <dbReference type="PROSITE-ProRule" id="PRU00317"/>
    </source>
</evidence>
<dbReference type="PANTHER" id="PTHR12537:SF12">
    <property type="entry name" value="MATERNAL PROTEIN PUMILIO"/>
    <property type="match status" value="1"/>
</dbReference>
<evidence type="ECO:0000256" key="5">
    <source>
        <dbReference type="ARBA" id="ARBA00060736"/>
    </source>
</evidence>
<feature type="repeat" description="Pumilio" evidence="7">
    <location>
        <begin position="251"/>
        <end position="286"/>
    </location>
</feature>
<reference evidence="10" key="2">
    <citation type="submission" date="2015-01" db="EMBL/GenBank/DDBJ databases">
        <title>Evolutionary Origins and Diversification of the Mycorrhizal Mutualists.</title>
        <authorList>
            <consortium name="DOE Joint Genome Institute"/>
            <consortium name="Mycorrhizal Genomics Consortium"/>
            <person name="Kohler A."/>
            <person name="Kuo A."/>
            <person name="Nagy L.G."/>
            <person name="Floudas D."/>
            <person name="Copeland A."/>
            <person name="Barry K.W."/>
            <person name="Cichocki N."/>
            <person name="Veneault-Fourrey C."/>
            <person name="LaButti K."/>
            <person name="Lindquist E.A."/>
            <person name="Lipzen A."/>
            <person name="Lundell T."/>
            <person name="Morin E."/>
            <person name="Murat C."/>
            <person name="Riley R."/>
            <person name="Ohm R."/>
            <person name="Sun H."/>
            <person name="Tunlid A."/>
            <person name="Henrissat B."/>
            <person name="Grigoriev I.V."/>
            <person name="Hibbett D.S."/>
            <person name="Martin F."/>
        </authorList>
    </citation>
    <scope>NUCLEOTIDE SEQUENCE [LARGE SCALE GENOMIC DNA]</scope>
    <source>
        <strain evidence="10">F 1598</strain>
    </source>
</reference>
<dbReference type="InterPro" id="IPR001313">
    <property type="entry name" value="Pumilio_RNA-bd_rpt"/>
</dbReference>
<dbReference type="InterPro" id="IPR011989">
    <property type="entry name" value="ARM-like"/>
</dbReference>
<organism evidence="9 10">
    <name type="scientific">Piloderma croceum (strain F 1598)</name>
    <dbReference type="NCBI Taxonomy" id="765440"/>
    <lineage>
        <taxon>Eukaryota</taxon>
        <taxon>Fungi</taxon>
        <taxon>Dikarya</taxon>
        <taxon>Basidiomycota</taxon>
        <taxon>Agaricomycotina</taxon>
        <taxon>Agaricomycetes</taxon>
        <taxon>Agaricomycetidae</taxon>
        <taxon>Atheliales</taxon>
        <taxon>Atheliaceae</taxon>
        <taxon>Piloderma</taxon>
    </lineage>
</organism>
<gene>
    <name evidence="9" type="ORF">PILCRDRAFT_64279</name>
</gene>
<dbReference type="FunCoup" id="A0A0C3CBS9">
    <property type="interactions" value="292"/>
</dbReference>
<keyword evidence="2" id="KW-0963">Cytoplasm</keyword>
<dbReference type="HOGENOM" id="CLU_004017_8_1_1"/>
<feature type="repeat" description="Pumilio" evidence="7">
    <location>
        <begin position="215"/>
        <end position="250"/>
    </location>
</feature>
<dbReference type="InParanoid" id="A0A0C3CBS9"/>
<evidence type="ECO:0000256" key="4">
    <source>
        <dbReference type="ARBA" id="ARBA00022884"/>
    </source>
</evidence>
<feature type="repeat" description="Pumilio" evidence="7">
    <location>
        <begin position="108"/>
        <end position="143"/>
    </location>
</feature>
<name>A0A0C3CBS9_PILCF</name>
<dbReference type="Pfam" id="PF00806">
    <property type="entry name" value="PUF"/>
    <property type="match status" value="8"/>
</dbReference>
<accession>A0A0C3CBS9</accession>
<dbReference type="GO" id="GO:0005737">
    <property type="term" value="C:cytoplasm"/>
    <property type="evidence" value="ECO:0007669"/>
    <property type="project" value="UniProtKB-SubCell"/>
</dbReference>
<dbReference type="InterPro" id="IPR016024">
    <property type="entry name" value="ARM-type_fold"/>
</dbReference>
<evidence type="ECO:0000256" key="1">
    <source>
        <dbReference type="ARBA" id="ARBA00004496"/>
    </source>
</evidence>
<feature type="repeat" description="Pumilio" evidence="7">
    <location>
        <begin position="179"/>
        <end position="214"/>
    </location>
</feature>
<dbReference type="GO" id="GO:0000288">
    <property type="term" value="P:nuclear-transcribed mRNA catabolic process, deadenylation-dependent decay"/>
    <property type="evidence" value="ECO:0007669"/>
    <property type="project" value="TreeGrafter"/>
</dbReference>
<evidence type="ECO:0000256" key="6">
    <source>
        <dbReference type="ARBA" id="ARBA00081811"/>
    </source>
</evidence>
<dbReference type="PROSITE" id="PS50302">
    <property type="entry name" value="PUM"/>
    <property type="match status" value="7"/>
</dbReference>
<feature type="repeat" description="Pumilio" evidence="7">
    <location>
        <begin position="35"/>
        <end position="70"/>
    </location>
</feature>
<dbReference type="AlphaFoldDB" id="A0A0C3CBS9"/>
<proteinExistence type="inferred from homology"/>
<feature type="repeat" description="Pumilio" evidence="7">
    <location>
        <begin position="287"/>
        <end position="329"/>
    </location>
</feature>
<sequence length="359" mass="40987">MRPGRRDGGDSGIALRSPLLDEFRANKARKWELRDIFGYIVEFSGDQHGSRFIQQKLESATSEEKQVVFDEIVPNNSLQLIQDVFGNYVIQKLFEHGTQVQKTVLANTMEGHILALSLQMYGCRVVQKAVEYILPDQQGAFVRELEIHVLRCVKDANGNHVIQKLIERVAPDRLAFVNTFRGNVFDLSTHPYGCRVLQRCFEHLPEEHTRPLLDELHRYTINLMQDQFGNYVIQFVLEHGQPQDQALVISKLRGQMLQMARHKFASNVCEKALVTADAVSRSILIDEIITPKQDGVSPIVTMMKDQFANYVLQRALTVSEGEQQELLISKVRPQLASMRRYSSAYSKHLISSTYSTLVK</sequence>
<evidence type="ECO:0000313" key="10">
    <source>
        <dbReference type="Proteomes" id="UP000054166"/>
    </source>
</evidence>
<keyword evidence="4" id="KW-0694">RNA-binding</keyword>
<dbReference type="GO" id="GO:0003730">
    <property type="term" value="F:mRNA 3'-UTR binding"/>
    <property type="evidence" value="ECO:0007669"/>
    <property type="project" value="TreeGrafter"/>
</dbReference>
<dbReference type="Gene3D" id="1.25.10.10">
    <property type="entry name" value="Leucine-rich Repeat Variant"/>
    <property type="match status" value="1"/>
</dbReference>
<dbReference type="SUPFAM" id="SSF48371">
    <property type="entry name" value="ARM repeat"/>
    <property type="match status" value="1"/>
</dbReference>
<dbReference type="STRING" id="765440.A0A0C3CBS9"/>
<feature type="domain" description="PUM-HD" evidence="8">
    <location>
        <begin position="15"/>
        <end position="357"/>
    </location>
</feature>
<evidence type="ECO:0000259" key="8">
    <source>
        <dbReference type="PROSITE" id="PS50303"/>
    </source>
</evidence>
<keyword evidence="10" id="KW-1185">Reference proteome</keyword>
<dbReference type="CDD" id="cd07920">
    <property type="entry name" value="Pumilio"/>
    <property type="match status" value="1"/>
</dbReference>
<dbReference type="PROSITE" id="PS50303">
    <property type="entry name" value="PUM_HD"/>
    <property type="match status" value="1"/>
</dbReference>
<comment type="similarity">
    <text evidence="5">Belongs to the PUF3 family.</text>
</comment>
<dbReference type="EMBL" id="KN832980">
    <property type="protein sequence ID" value="KIM87107.1"/>
    <property type="molecule type" value="Genomic_DNA"/>
</dbReference>
<keyword evidence="3" id="KW-0677">Repeat</keyword>
<dbReference type="InterPro" id="IPR033712">
    <property type="entry name" value="Pumilio_RNA-bd"/>
</dbReference>
<dbReference type="Proteomes" id="UP000054166">
    <property type="component" value="Unassembled WGS sequence"/>
</dbReference>
<evidence type="ECO:0000313" key="9">
    <source>
        <dbReference type="EMBL" id="KIM87107.1"/>
    </source>
</evidence>
<evidence type="ECO:0000256" key="3">
    <source>
        <dbReference type="ARBA" id="ARBA00022737"/>
    </source>
</evidence>